<reference evidence="2 3" key="2">
    <citation type="submission" date="2019-02" db="EMBL/GenBank/DDBJ databases">
        <title>Draft Genome Sequences of Six Type Strains of the Genus Massilia.</title>
        <authorList>
            <person name="Miess H."/>
            <person name="Frediansyhah A."/>
            <person name="Gross H."/>
        </authorList>
    </citation>
    <scope>NUCLEOTIDE SEQUENCE [LARGE SCALE GENOMIC DNA]</scope>
    <source>
        <strain evidence="2 3">DSM 17472</strain>
    </source>
</reference>
<dbReference type="EMBL" id="BMWV01000023">
    <property type="protein sequence ID" value="GGY67937.1"/>
    <property type="molecule type" value="Genomic_DNA"/>
</dbReference>
<keyword evidence="3" id="KW-1185">Reference proteome</keyword>
<dbReference type="Proteomes" id="UP000292307">
    <property type="component" value="Chromosome"/>
</dbReference>
<dbReference type="AlphaFoldDB" id="A0A411X2T2"/>
<dbReference type="OrthoDB" id="6871774at2"/>
<dbReference type="EMBL" id="CP036401">
    <property type="protein sequence ID" value="QBI03299.1"/>
    <property type="molecule type" value="Genomic_DNA"/>
</dbReference>
<evidence type="ECO:0000313" key="1">
    <source>
        <dbReference type="EMBL" id="GGY67937.1"/>
    </source>
</evidence>
<gene>
    <name evidence="2" type="ORF">EYF70_22580</name>
    <name evidence="1" type="ORF">GCM10007387_57650</name>
</gene>
<proteinExistence type="predicted"/>
<protein>
    <submittedName>
        <fullName evidence="1">Uncharacterized protein</fullName>
    </submittedName>
</protein>
<dbReference type="RefSeq" id="WP_131147402.1">
    <property type="nucleotide sequence ID" value="NZ_BMWV01000023.1"/>
</dbReference>
<evidence type="ECO:0000313" key="4">
    <source>
        <dbReference type="Proteomes" id="UP000628442"/>
    </source>
</evidence>
<evidence type="ECO:0000313" key="2">
    <source>
        <dbReference type="EMBL" id="QBI03299.1"/>
    </source>
</evidence>
<accession>A0A411X2T2</accession>
<organism evidence="1 4">
    <name type="scientific">Pseudoduganella albidiflava</name>
    <dbReference type="NCBI Taxonomy" id="321983"/>
    <lineage>
        <taxon>Bacteria</taxon>
        <taxon>Pseudomonadati</taxon>
        <taxon>Pseudomonadota</taxon>
        <taxon>Betaproteobacteria</taxon>
        <taxon>Burkholderiales</taxon>
        <taxon>Oxalobacteraceae</taxon>
        <taxon>Telluria group</taxon>
        <taxon>Pseudoduganella</taxon>
    </lineage>
</organism>
<evidence type="ECO:0000313" key="3">
    <source>
        <dbReference type="Proteomes" id="UP000292307"/>
    </source>
</evidence>
<sequence length="251" mass="27306">MVTVDVQEAVAALAQQADASQKQVKFATRVALTRTAQKAAQAQVKEMRDIFHSPTPYTLSSMFVRPATAQRLSAEVKLKDDATKATPAAKFLAAQIDGGTRAQKRFERALQAVGAMPPGFRAVPGAGAKLDAYGNISRGQIVQILAFFQAFPEAGYKANMTAASRARLARGTRTRPGVAYFVGSPGDRLPLGIWQRINFAQGSAIKPVLLFVRTADYQPIYDFRFVAEKTIEQEFAGEFEAAYAEAQRTAR</sequence>
<dbReference type="Proteomes" id="UP000628442">
    <property type="component" value="Unassembled WGS sequence"/>
</dbReference>
<reference evidence="1" key="3">
    <citation type="submission" date="2022-12" db="EMBL/GenBank/DDBJ databases">
        <authorList>
            <person name="Sun Q."/>
            <person name="Kim S."/>
        </authorList>
    </citation>
    <scope>NUCLEOTIDE SEQUENCE</scope>
    <source>
        <strain evidence="1">KCTC 12343</strain>
    </source>
</reference>
<reference evidence="1" key="1">
    <citation type="journal article" date="2014" name="Int. J. Syst. Evol. Microbiol.">
        <title>Complete genome sequence of Corynebacterium casei LMG S-19264T (=DSM 44701T), isolated from a smear-ripened cheese.</title>
        <authorList>
            <consortium name="US DOE Joint Genome Institute (JGI-PGF)"/>
            <person name="Walter F."/>
            <person name="Albersmeier A."/>
            <person name="Kalinowski J."/>
            <person name="Ruckert C."/>
        </authorList>
    </citation>
    <scope>NUCLEOTIDE SEQUENCE</scope>
    <source>
        <strain evidence="1">KCTC 12343</strain>
    </source>
</reference>
<name>A0A411X2T2_9BURK</name>